<dbReference type="InterPro" id="IPR014729">
    <property type="entry name" value="Rossmann-like_a/b/a_fold"/>
</dbReference>
<sequence>MQKHILVAVGPGLSHAALTLGIARAREFNARLTALHIVDRMPFWAVSSAQHDFGAALAHVDELAREVERRTLQTMRASDVDGICVTMDLPMGVTLARMIAQAAREFDADLIVIGRAQGTHWRFWQERVSDAVSRHSNRRVLIASDPAGDVVEAPAATKATPLRLIIVDSTQRTAAPAYSSRGSLPCRIASSNRPDAPC</sequence>
<dbReference type="PANTHER" id="PTHR46268">
    <property type="entry name" value="STRESS RESPONSE PROTEIN NHAX"/>
    <property type="match status" value="1"/>
</dbReference>
<protein>
    <submittedName>
        <fullName evidence="3">Universal stress protein family protein</fullName>
    </submittedName>
</protein>
<accession>A0A158BSJ4</accession>
<reference evidence="3" key="1">
    <citation type="submission" date="2016-01" db="EMBL/GenBank/DDBJ databases">
        <authorList>
            <person name="Peeters C."/>
        </authorList>
    </citation>
    <scope>NUCLEOTIDE SEQUENCE [LARGE SCALE GENOMIC DNA]</scope>
    <source>
        <strain evidence="3">LMG 29318</strain>
    </source>
</reference>
<dbReference type="RefSeq" id="WP_061125862.1">
    <property type="nucleotide sequence ID" value="NZ_FCOF02000018.1"/>
</dbReference>
<dbReference type="AlphaFoldDB" id="A0A158BSJ4"/>
<evidence type="ECO:0000256" key="1">
    <source>
        <dbReference type="ARBA" id="ARBA00008791"/>
    </source>
</evidence>
<proteinExistence type="inferred from homology"/>
<comment type="caution">
    <text evidence="3">The sequence shown here is derived from an EMBL/GenBank/DDBJ whole genome shotgun (WGS) entry which is preliminary data.</text>
</comment>
<organism evidence="3 4">
    <name type="scientific">Caballeronia catudaia</name>
    <dbReference type="NCBI Taxonomy" id="1777136"/>
    <lineage>
        <taxon>Bacteria</taxon>
        <taxon>Pseudomonadati</taxon>
        <taxon>Pseudomonadota</taxon>
        <taxon>Betaproteobacteria</taxon>
        <taxon>Burkholderiales</taxon>
        <taxon>Burkholderiaceae</taxon>
        <taxon>Caballeronia</taxon>
    </lineage>
</organism>
<evidence type="ECO:0000313" key="4">
    <source>
        <dbReference type="Proteomes" id="UP000054870"/>
    </source>
</evidence>
<gene>
    <name evidence="3" type="ORF">AWB75_03940</name>
</gene>
<keyword evidence="4" id="KW-1185">Reference proteome</keyword>
<dbReference type="Pfam" id="PF00582">
    <property type="entry name" value="Usp"/>
    <property type="match status" value="1"/>
</dbReference>
<dbReference type="EMBL" id="FCOF02000018">
    <property type="protein sequence ID" value="SAK72960.1"/>
    <property type="molecule type" value="Genomic_DNA"/>
</dbReference>
<evidence type="ECO:0000313" key="3">
    <source>
        <dbReference type="EMBL" id="SAK72960.1"/>
    </source>
</evidence>
<feature type="domain" description="UspA" evidence="2">
    <location>
        <begin position="1"/>
        <end position="142"/>
    </location>
</feature>
<dbReference type="Gene3D" id="3.40.50.620">
    <property type="entry name" value="HUPs"/>
    <property type="match status" value="1"/>
</dbReference>
<dbReference type="InterPro" id="IPR006016">
    <property type="entry name" value="UspA"/>
</dbReference>
<dbReference type="Proteomes" id="UP000054870">
    <property type="component" value="Unassembled WGS sequence"/>
</dbReference>
<dbReference type="SUPFAM" id="SSF52402">
    <property type="entry name" value="Adenine nucleotide alpha hydrolases-like"/>
    <property type="match status" value="1"/>
</dbReference>
<name>A0A158BSJ4_9BURK</name>
<dbReference type="OrthoDB" id="9129243at2"/>
<evidence type="ECO:0000259" key="2">
    <source>
        <dbReference type="Pfam" id="PF00582"/>
    </source>
</evidence>
<dbReference type="PANTHER" id="PTHR46268:SF6">
    <property type="entry name" value="UNIVERSAL STRESS PROTEIN UP12"/>
    <property type="match status" value="1"/>
</dbReference>
<comment type="similarity">
    <text evidence="1">Belongs to the universal stress protein A family.</text>
</comment>
<dbReference type="CDD" id="cd00293">
    <property type="entry name" value="USP-like"/>
    <property type="match status" value="1"/>
</dbReference>